<reference evidence="1 2" key="1">
    <citation type="journal article" date="2015" name="Genome Announc.">
        <title>Complete Genome Sequence of Pelosinus fermentans JBW45, a Member of a Remarkably Competitive Group of Negativicutes in the Firmicutes Phylum.</title>
        <authorList>
            <person name="De Leon K.B."/>
            <person name="Utturkar S.M."/>
            <person name="Camilleri L.B."/>
            <person name="Elias D.A."/>
            <person name="Arkin A.P."/>
            <person name="Fields M.W."/>
            <person name="Brown S.D."/>
            <person name="Wall J.D."/>
        </authorList>
    </citation>
    <scope>NUCLEOTIDE SEQUENCE [LARGE SCALE GENOMIC DNA]</scope>
    <source>
        <strain evidence="1 2">JBW45</strain>
    </source>
</reference>
<dbReference type="Proteomes" id="UP000005361">
    <property type="component" value="Chromosome"/>
</dbReference>
<accession>I9DEB3</accession>
<dbReference type="HOGENOM" id="CLU_3293877_0_0_9"/>
<dbReference type="KEGG" id="pft:JBW_03186"/>
<organism evidence="1 2">
    <name type="scientific">Pelosinus fermentans JBW45</name>
    <dbReference type="NCBI Taxonomy" id="1192197"/>
    <lineage>
        <taxon>Bacteria</taxon>
        <taxon>Bacillati</taxon>
        <taxon>Bacillota</taxon>
        <taxon>Negativicutes</taxon>
        <taxon>Selenomonadales</taxon>
        <taxon>Sporomusaceae</taxon>
        <taxon>Pelosinus</taxon>
    </lineage>
</organism>
<gene>
    <name evidence="1" type="ORF">JBW_03186</name>
</gene>
<evidence type="ECO:0000313" key="1">
    <source>
        <dbReference type="EMBL" id="AJQ28527.1"/>
    </source>
</evidence>
<evidence type="ECO:0000313" key="2">
    <source>
        <dbReference type="Proteomes" id="UP000005361"/>
    </source>
</evidence>
<protein>
    <submittedName>
        <fullName evidence="1">Uncharacterized protein</fullName>
    </submittedName>
</protein>
<name>I9DEB3_9FIRM</name>
<dbReference type="AlphaFoldDB" id="I9DEB3"/>
<sequence length="40" mass="4975">MYPQYPCYNKFKNLKISHRYTARLPKVNLKDLRTVVHYKF</sequence>
<dbReference type="EMBL" id="CP010978">
    <property type="protein sequence ID" value="AJQ28527.1"/>
    <property type="molecule type" value="Genomic_DNA"/>
</dbReference>
<proteinExistence type="predicted"/>
<reference evidence="2" key="2">
    <citation type="submission" date="2015-02" db="EMBL/GenBank/DDBJ databases">
        <title>Complete Genome Sequence of Pelosinus fermentans JBW45.</title>
        <authorList>
            <person name="De Leon K.B."/>
            <person name="Utturkar S.M."/>
            <person name="Camilleri L.B."/>
            <person name="Arkin A.P."/>
            <person name="Fields M.W."/>
            <person name="Brown S.D."/>
            <person name="Wall J.D."/>
        </authorList>
    </citation>
    <scope>NUCLEOTIDE SEQUENCE [LARGE SCALE GENOMIC DNA]</scope>
    <source>
        <strain evidence="2">JBW45</strain>
    </source>
</reference>